<name>A0A5M3TBE4_LIMPL</name>
<gene>
    <name evidence="1" type="ORF">NIES46_27480</name>
</gene>
<accession>A0A5M3TBE4</accession>
<dbReference type="RefSeq" id="WP_152088587.1">
    <property type="nucleotide sequence ID" value="NZ_BIMW01000104.1"/>
</dbReference>
<protein>
    <recommendedName>
        <fullName evidence="3">Ribbon-helix-helix protein CopG domain-containing protein</fullName>
    </recommendedName>
</protein>
<comment type="caution">
    <text evidence="1">The sequence shown here is derived from an EMBL/GenBank/DDBJ whole genome shotgun (WGS) entry which is preliminary data.</text>
</comment>
<dbReference type="EMBL" id="BIMW01000104">
    <property type="protein sequence ID" value="GCE94689.1"/>
    <property type="molecule type" value="Genomic_DNA"/>
</dbReference>
<reference evidence="1 2" key="1">
    <citation type="journal article" date="2019" name="J Genomics">
        <title>The Draft Genome of a Hydrogen-producing Cyanobacterium, Arthrospira platensis NIES-46.</title>
        <authorList>
            <person name="Suzuki S."/>
            <person name="Yamaguchi H."/>
            <person name="Kawachi M."/>
        </authorList>
    </citation>
    <scope>NUCLEOTIDE SEQUENCE [LARGE SCALE GENOMIC DNA]</scope>
    <source>
        <strain evidence="1 2">NIES-46</strain>
    </source>
</reference>
<dbReference type="GeneID" id="301683578"/>
<evidence type="ECO:0008006" key="3">
    <source>
        <dbReference type="Google" id="ProtNLM"/>
    </source>
</evidence>
<sequence length="75" mass="8405">MPNPFLGVRIPSEVHEALMARVEITGQSKSDLVIDALRSYLGISPQQEKLDQLEVRLSALEFKLEQLGEESHSDD</sequence>
<organism evidence="1 2">
    <name type="scientific">Limnospira platensis NIES-46</name>
    <dbReference type="NCBI Taxonomy" id="1236695"/>
    <lineage>
        <taxon>Bacteria</taxon>
        <taxon>Bacillati</taxon>
        <taxon>Cyanobacteriota</taxon>
        <taxon>Cyanophyceae</taxon>
        <taxon>Oscillatoriophycideae</taxon>
        <taxon>Oscillatoriales</taxon>
        <taxon>Sirenicapillariaceae</taxon>
        <taxon>Limnospira</taxon>
    </lineage>
</organism>
<dbReference type="NCBIfam" id="NF041551">
    <property type="entry name" value="YlcI_YnfO_N"/>
    <property type="match status" value="1"/>
</dbReference>
<evidence type="ECO:0000313" key="2">
    <source>
        <dbReference type="Proteomes" id="UP000326169"/>
    </source>
</evidence>
<evidence type="ECO:0000313" key="1">
    <source>
        <dbReference type="EMBL" id="GCE94689.1"/>
    </source>
</evidence>
<keyword evidence="2" id="KW-1185">Reference proteome</keyword>
<proteinExistence type="predicted"/>
<dbReference type="Proteomes" id="UP000326169">
    <property type="component" value="Unassembled WGS sequence"/>
</dbReference>